<dbReference type="EMBL" id="JACJTA010000066">
    <property type="protein sequence ID" value="MBD2607562.1"/>
    <property type="molecule type" value="Genomic_DNA"/>
</dbReference>
<organism evidence="2 3">
    <name type="scientific">Scytonema hofmannii FACHB-248</name>
    <dbReference type="NCBI Taxonomy" id="1842502"/>
    <lineage>
        <taxon>Bacteria</taxon>
        <taxon>Bacillati</taxon>
        <taxon>Cyanobacteriota</taxon>
        <taxon>Cyanophyceae</taxon>
        <taxon>Nostocales</taxon>
        <taxon>Scytonemataceae</taxon>
        <taxon>Scytonema</taxon>
    </lineage>
</organism>
<feature type="domain" description="VOC" evidence="1">
    <location>
        <begin position="6"/>
        <end position="122"/>
    </location>
</feature>
<evidence type="ECO:0000313" key="2">
    <source>
        <dbReference type="EMBL" id="MBD2607562.1"/>
    </source>
</evidence>
<dbReference type="Proteomes" id="UP000660380">
    <property type="component" value="Unassembled WGS sequence"/>
</dbReference>
<sequence length="127" mass="14240">MVFLYTDAFVTIATINLDALVKFYTDFFKKEPVKLMPNIYAEFQLTGVKLGIFKAKKTNESEFINSLKSKMSLCLEVSNLEDAIAHLTVLGYPPPGKITTASHGREIYAYDPDGNRIILHQSKMDSG</sequence>
<protein>
    <submittedName>
        <fullName evidence="2">Glyoxalase/bleomycin resistance/dioxygenase family protein</fullName>
    </submittedName>
</protein>
<dbReference type="RefSeq" id="WP_029633195.1">
    <property type="nucleotide sequence ID" value="NZ_JACJTA010000066.1"/>
</dbReference>
<dbReference type="InterPro" id="IPR004360">
    <property type="entry name" value="Glyas_Fos-R_dOase_dom"/>
</dbReference>
<dbReference type="SUPFAM" id="SSF54593">
    <property type="entry name" value="Glyoxalase/Bleomycin resistance protein/Dihydroxybiphenyl dioxygenase"/>
    <property type="match status" value="1"/>
</dbReference>
<dbReference type="Pfam" id="PF00903">
    <property type="entry name" value="Glyoxalase"/>
    <property type="match status" value="1"/>
</dbReference>
<reference evidence="2 3" key="1">
    <citation type="journal article" date="2020" name="ISME J.">
        <title>Comparative genomics reveals insights into cyanobacterial evolution and habitat adaptation.</title>
        <authorList>
            <person name="Chen M.Y."/>
            <person name="Teng W.K."/>
            <person name="Zhao L."/>
            <person name="Hu C.X."/>
            <person name="Zhou Y.K."/>
            <person name="Han B.P."/>
            <person name="Song L.R."/>
            <person name="Shu W.S."/>
        </authorList>
    </citation>
    <scope>NUCLEOTIDE SEQUENCE [LARGE SCALE GENOMIC DNA]</scope>
    <source>
        <strain evidence="2 3">FACHB-248</strain>
    </source>
</reference>
<accession>A0ABR8GVM0</accession>
<evidence type="ECO:0000313" key="3">
    <source>
        <dbReference type="Proteomes" id="UP000660380"/>
    </source>
</evidence>
<dbReference type="Gene3D" id="3.10.180.10">
    <property type="entry name" value="2,3-Dihydroxybiphenyl 1,2-Dioxygenase, domain 1"/>
    <property type="match status" value="1"/>
</dbReference>
<gene>
    <name evidence="2" type="ORF">H6G81_24310</name>
</gene>
<proteinExistence type="predicted"/>
<keyword evidence="3" id="KW-1185">Reference proteome</keyword>
<dbReference type="InterPro" id="IPR029068">
    <property type="entry name" value="Glyas_Bleomycin-R_OHBP_Dase"/>
</dbReference>
<dbReference type="InterPro" id="IPR037523">
    <property type="entry name" value="VOC_core"/>
</dbReference>
<dbReference type="PROSITE" id="PS51819">
    <property type="entry name" value="VOC"/>
    <property type="match status" value="1"/>
</dbReference>
<evidence type="ECO:0000259" key="1">
    <source>
        <dbReference type="PROSITE" id="PS51819"/>
    </source>
</evidence>
<comment type="caution">
    <text evidence="2">The sequence shown here is derived from an EMBL/GenBank/DDBJ whole genome shotgun (WGS) entry which is preliminary data.</text>
</comment>
<name>A0ABR8GVM0_9CYAN</name>